<sequence length="748" mass="81369">MALTQTTDYTQYVQLFMGTANGGNMFPGVVSAPFSVVKLGPDLYNGADAYSGYLPTGNVTGFSMMHESGTGGAPKYGTVSQMPVVGGVSNPLVDLSSPRASADQAQVGYYSTSLSSGIKVELAATNHAGLFSYSFPTALQANVVVDVSHVLPSFRGLGLGQNYVRGNITVSNDGHYEGSGTYNNGWNLAPEWTVYFCGFFDKPVSSKVFSGSGTTLSRYDSGNSASGTNRVGGVFTFAESNVTSRVGIFFISSGKACQFLDEEIPAGTGLQDLVSKAKGNWNSEVFAKVTTGETDTNTLELLYSSLYGMHLIPSNRTGENPLWESSEPYYDDLFTLWDLFRCSTSLMQVLQPISYEEQIRSLIDIWRHDGYMPDARSSNFNGRSQGGSNADNVLADAYVKGVRGAVNWADGYQAMVKDAELQPPNNHDPQASDSSDKEGRGALPDWIKYGYITPSYTRAVSRAVEYSANDFALHQVASGQGNDADASKYLARSRNWRNHWNPDALSLNFSGFVVPKNADGSFVSQDPESCGGCYWGDAYYEATPWEYSFNPHHDIYTLINYTGGPEDFVRRLDTIFQPNLNPKGAGRFADNAALSSFSTIFNPGNEPSFASPYLFNFAGRQDLSVQRSRYVAKTYYSTQPDGLPGNSDAGAMQTWLLWNMIGLFPLTGQTTFLITSPWFSMDLDLGNDKTLKITTTGGNSDTAYYVQSLRVNGFVSLHSLNVQLAAYSRAFPPPEHGSRDPVVTVLAD</sequence>
<dbReference type="InterPro" id="IPR012939">
    <property type="entry name" value="Glyco_hydro_92"/>
</dbReference>
<feature type="region of interest" description="Disordered" evidence="1">
    <location>
        <begin position="420"/>
        <end position="439"/>
    </location>
</feature>
<comment type="caution">
    <text evidence="4">The sequence shown here is derived from an EMBL/GenBank/DDBJ whole genome shotgun (WGS) entry which is preliminary data.</text>
</comment>
<dbReference type="PANTHER" id="PTHR12143">
    <property type="entry name" value="PEPTIDE N-GLYCANASE PNGASE -RELATED"/>
    <property type="match status" value="1"/>
</dbReference>
<dbReference type="EMBL" id="CAJPDS010000004">
    <property type="protein sequence ID" value="CAF9906401.1"/>
    <property type="molecule type" value="Genomic_DNA"/>
</dbReference>
<dbReference type="InterPro" id="IPR005887">
    <property type="entry name" value="GH92_a_mannosidase_put"/>
</dbReference>
<evidence type="ECO:0000256" key="1">
    <source>
        <dbReference type="SAM" id="MobiDB-lite"/>
    </source>
</evidence>
<keyword evidence="5" id="KW-1185">Reference proteome</keyword>
<feature type="domain" description="Glycosyl hydrolase family 92 N-terminal" evidence="3">
    <location>
        <begin position="12"/>
        <end position="248"/>
    </location>
</feature>
<name>A0A8H3EFU4_9LECA</name>
<dbReference type="FunFam" id="2.70.98.10:FF:000028">
    <property type="entry name" value="Alpha-1,2-mannosidase family protein (AFU_orthologue AFUA_5G10520)"/>
    <property type="match status" value="1"/>
</dbReference>
<dbReference type="Gene3D" id="1.20.1050.60">
    <property type="entry name" value="alpha-1,2-mannosidase"/>
    <property type="match status" value="1"/>
</dbReference>
<dbReference type="GO" id="GO:0005829">
    <property type="term" value="C:cytosol"/>
    <property type="evidence" value="ECO:0007669"/>
    <property type="project" value="TreeGrafter"/>
</dbReference>
<dbReference type="GO" id="GO:0005634">
    <property type="term" value="C:nucleus"/>
    <property type="evidence" value="ECO:0007669"/>
    <property type="project" value="TreeGrafter"/>
</dbReference>
<dbReference type="InterPro" id="IPR008928">
    <property type="entry name" value="6-hairpin_glycosidase_sf"/>
</dbReference>
<dbReference type="OrthoDB" id="449263at2759"/>
<proteinExistence type="predicted"/>
<dbReference type="GO" id="GO:0000224">
    <property type="term" value="F:peptide-N4-(N-acetyl-beta-glucosaminyl)asparagine amidase activity"/>
    <property type="evidence" value="ECO:0007669"/>
    <property type="project" value="TreeGrafter"/>
</dbReference>
<feature type="domain" description="Glycosyl hydrolase family 92" evidence="2">
    <location>
        <begin position="255"/>
        <end position="714"/>
    </location>
</feature>
<reference evidence="4" key="1">
    <citation type="submission" date="2021-03" db="EMBL/GenBank/DDBJ databases">
        <authorList>
            <person name="Tagirdzhanova G."/>
        </authorList>
    </citation>
    <scope>NUCLEOTIDE SEQUENCE</scope>
</reference>
<feature type="compositionally biased region" description="Polar residues" evidence="1">
    <location>
        <begin position="423"/>
        <end position="433"/>
    </location>
</feature>
<dbReference type="Proteomes" id="UP000664521">
    <property type="component" value="Unassembled WGS sequence"/>
</dbReference>
<evidence type="ECO:0000259" key="2">
    <source>
        <dbReference type="Pfam" id="PF07971"/>
    </source>
</evidence>
<organism evidence="4 5">
    <name type="scientific">Heterodermia speciosa</name>
    <dbReference type="NCBI Taxonomy" id="116794"/>
    <lineage>
        <taxon>Eukaryota</taxon>
        <taxon>Fungi</taxon>
        <taxon>Dikarya</taxon>
        <taxon>Ascomycota</taxon>
        <taxon>Pezizomycotina</taxon>
        <taxon>Lecanoromycetes</taxon>
        <taxon>OSLEUM clade</taxon>
        <taxon>Lecanoromycetidae</taxon>
        <taxon>Caliciales</taxon>
        <taxon>Physciaceae</taxon>
        <taxon>Heterodermia</taxon>
    </lineage>
</organism>
<dbReference type="SUPFAM" id="SSF48208">
    <property type="entry name" value="Six-hairpin glycosidases"/>
    <property type="match status" value="1"/>
</dbReference>
<dbReference type="InterPro" id="IPR014718">
    <property type="entry name" value="GH-type_carb-bd"/>
</dbReference>
<dbReference type="FunFam" id="1.20.1610.10:FF:000003">
    <property type="entry name" value="Glycoside hydrolase family 92 protein"/>
    <property type="match status" value="1"/>
</dbReference>
<dbReference type="FunFam" id="1.20.1050.60:FF:000002">
    <property type="entry name" value="Glycosyl hydrolase family 92"/>
    <property type="match status" value="1"/>
</dbReference>
<accession>A0A8H3EFU4</accession>
<dbReference type="Pfam" id="PF07971">
    <property type="entry name" value="Glyco_hydro_92"/>
    <property type="match status" value="1"/>
</dbReference>
<dbReference type="AlphaFoldDB" id="A0A8H3EFU4"/>
<evidence type="ECO:0000313" key="4">
    <source>
        <dbReference type="EMBL" id="CAF9906401.1"/>
    </source>
</evidence>
<dbReference type="Pfam" id="PF17678">
    <property type="entry name" value="Glyco_hydro_92N"/>
    <property type="match status" value="1"/>
</dbReference>
<dbReference type="GO" id="GO:0006516">
    <property type="term" value="P:glycoprotein catabolic process"/>
    <property type="evidence" value="ECO:0007669"/>
    <property type="project" value="TreeGrafter"/>
</dbReference>
<dbReference type="GO" id="GO:0005975">
    <property type="term" value="P:carbohydrate metabolic process"/>
    <property type="evidence" value="ECO:0007669"/>
    <property type="project" value="InterPro"/>
</dbReference>
<evidence type="ECO:0000259" key="3">
    <source>
        <dbReference type="Pfam" id="PF17678"/>
    </source>
</evidence>
<dbReference type="Gene3D" id="3.30.2080.10">
    <property type="entry name" value="GH92 mannosidase domain"/>
    <property type="match status" value="1"/>
</dbReference>
<evidence type="ECO:0000313" key="5">
    <source>
        <dbReference type="Proteomes" id="UP000664521"/>
    </source>
</evidence>
<dbReference type="Gene3D" id="1.20.1610.10">
    <property type="entry name" value="alpha-1,2-mannosidases domains"/>
    <property type="match status" value="1"/>
</dbReference>
<dbReference type="NCBIfam" id="TIGR01180">
    <property type="entry name" value="aman2_put"/>
    <property type="match status" value="1"/>
</dbReference>
<dbReference type="Gene3D" id="2.70.98.10">
    <property type="match status" value="1"/>
</dbReference>
<dbReference type="PANTHER" id="PTHR12143:SF38">
    <property type="entry name" value="ALPHA-1,2-MANNOSIDASE FAMILY PROTEIN (AFU_ORTHOLOGUE AFUA_5G10520)"/>
    <property type="match status" value="1"/>
</dbReference>
<protein>
    <recommendedName>
        <fullName evidence="6">Glycoside hydrolase family 92 protein</fullName>
    </recommendedName>
</protein>
<dbReference type="InterPro" id="IPR050883">
    <property type="entry name" value="PNGase"/>
</dbReference>
<dbReference type="GO" id="GO:0030246">
    <property type="term" value="F:carbohydrate binding"/>
    <property type="evidence" value="ECO:0007669"/>
    <property type="project" value="InterPro"/>
</dbReference>
<gene>
    <name evidence="4" type="ORF">HETSPECPRED_006169</name>
</gene>
<dbReference type="InterPro" id="IPR041371">
    <property type="entry name" value="GH92_N"/>
</dbReference>
<evidence type="ECO:0008006" key="6">
    <source>
        <dbReference type="Google" id="ProtNLM"/>
    </source>
</evidence>